<keyword evidence="4 5" id="KW-0408">Iron</keyword>
<comment type="similarity">
    <text evidence="1 5">Belongs to the CcmH/CycL/Ccl2/NrfF family.</text>
</comment>
<dbReference type="GO" id="GO:0046872">
    <property type="term" value="F:metal ion binding"/>
    <property type="evidence" value="ECO:0007669"/>
    <property type="project" value="UniProtKB-KW"/>
</dbReference>
<keyword evidence="5" id="KW-0812">Transmembrane</keyword>
<evidence type="ECO:0000256" key="6">
    <source>
        <dbReference type="SAM" id="MobiDB-lite"/>
    </source>
</evidence>
<keyword evidence="5" id="KW-0472">Membrane</keyword>
<keyword evidence="9" id="KW-1185">Reference proteome</keyword>
<comment type="caution">
    <text evidence="8">The sequence shown here is derived from an EMBL/GenBank/DDBJ whole genome shotgun (WGS) entry which is preliminary data.</text>
</comment>
<evidence type="ECO:0000256" key="1">
    <source>
        <dbReference type="ARBA" id="ARBA00010342"/>
    </source>
</evidence>
<evidence type="ECO:0000256" key="2">
    <source>
        <dbReference type="ARBA" id="ARBA00022617"/>
    </source>
</evidence>
<feature type="domain" description="CcmH/CycL/Ccl2/NrfF N-terminal" evidence="7">
    <location>
        <begin position="24"/>
        <end position="145"/>
    </location>
</feature>
<name>A0A9X3MZ26_9ACTN</name>
<comment type="function">
    <text evidence="5">Possible subunit of a heme lyase.</text>
</comment>
<evidence type="ECO:0000256" key="3">
    <source>
        <dbReference type="ARBA" id="ARBA00022723"/>
    </source>
</evidence>
<sequence>MRAVLVAFALLLALAAPALAAPPRASLPDIEDEVMCVECGTVLAVSSSPVANQERTFIREQIAAGKDKAQIKAALVDEYGEQILAEPKASGFNATLWIVPIVIVLLAAVGIGVALRRWRATAGDTPIETHLPPELSAEDAQRLDAELSR</sequence>
<feature type="signal peptide" evidence="5">
    <location>
        <begin position="1"/>
        <end position="20"/>
    </location>
</feature>
<feature type="compositionally biased region" description="Basic and acidic residues" evidence="6">
    <location>
        <begin position="139"/>
        <end position="149"/>
    </location>
</feature>
<feature type="region of interest" description="Disordered" evidence="6">
    <location>
        <begin position="126"/>
        <end position="149"/>
    </location>
</feature>
<dbReference type="Pfam" id="PF03918">
    <property type="entry name" value="CcmH"/>
    <property type="match status" value="1"/>
</dbReference>
<accession>A0A9X3MZ26</accession>
<dbReference type="InterPro" id="IPR038297">
    <property type="entry name" value="CcmH/CycL/NrfF/Ccl2_sf"/>
</dbReference>
<dbReference type="EMBL" id="JAPDOD010000049">
    <property type="protein sequence ID" value="MDA0165621.1"/>
    <property type="molecule type" value="Genomic_DNA"/>
</dbReference>
<keyword evidence="5" id="KW-1133">Transmembrane helix</keyword>
<evidence type="ECO:0000259" key="7">
    <source>
        <dbReference type="Pfam" id="PF03918"/>
    </source>
</evidence>
<reference evidence="8" key="1">
    <citation type="submission" date="2022-10" db="EMBL/GenBank/DDBJ databases">
        <title>The WGS of Solirubrobacter ginsenosidimutans DSM 21036.</title>
        <authorList>
            <person name="Jiang Z."/>
        </authorList>
    </citation>
    <scope>NUCLEOTIDE SEQUENCE</scope>
    <source>
        <strain evidence="8">DSM 21036</strain>
    </source>
</reference>
<proteinExistence type="inferred from homology"/>
<evidence type="ECO:0000313" key="9">
    <source>
        <dbReference type="Proteomes" id="UP001149140"/>
    </source>
</evidence>
<feature type="transmembrane region" description="Helical" evidence="5">
    <location>
        <begin position="94"/>
        <end position="115"/>
    </location>
</feature>
<dbReference type="Gene3D" id="1.10.8.640">
    <property type="entry name" value="Cytochrome C biogenesis protein"/>
    <property type="match status" value="1"/>
</dbReference>
<feature type="chain" id="PRO_5041016943" description="Cytochrome c-type biogenesis protein" evidence="5">
    <location>
        <begin position="21"/>
        <end position="149"/>
    </location>
</feature>
<protein>
    <recommendedName>
        <fullName evidence="5">Cytochrome c-type biogenesis protein</fullName>
    </recommendedName>
</protein>
<dbReference type="PANTHER" id="PTHR47601:SF1">
    <property type="entry name" value="CYTOCHROME C-TYPE BIOGENESIS CCMH-LIKE MITOCHONDRIAL PROTEIN"/>
    <property type="match status" value="1"/>
</dbReference>
<evidence type="ECO:0000256" key="5">
    <source>
        <dbReference type="RuleBase" id="RU364112"/>
    </source>
</evidence>
<evidence type="ECO:0000313" key="8">
    <source>
        <dbReference type="EMBL" id="MDA0165621.1"/>
    </source>
</evidence>
<keyword evidence="5" id="KW-0732">Signal</keyword>
<dbReference type="Proteomes" id="UP001149140">
    <property type="component" value="Unassembled WGS sequence"/>
</dbReference>
<organism evidence="8 9">
    <name type="scientific">Solirubrobacter ginsenosidimutans</name>
    <dbReference type="NCBI Taxonomy" id="490573"/>
    <lineage>
        <taxon>Bacteria</taxon>
        <taxon>Bacillati</taxon>
        <taxon>Actinomycetota</taxon>
        <taxon>Thermoleophilia</taxon>
        <taxon>Solirubrobacterales</taxon>
        <taxon>Solirubrobacteraceae</taxon>
        <taxon>Solirubrobacter</taxon>
    </lineage>
</organism>
<evidence type="ECO:0000256" key="4">
    <source>
        <dbReference type="ARBA" id="ARBA00023004"/>
    </source>
</evidence>
<dbReference type="AlphaFoldDB" id="A0A9X3MZ26"/>
<dbReference type="InterPro" id="IPR005616">
    <property type="entry name" value="CcmH/CycL/Ccl2/NrfF_N"/>
</dbReference>
<keyword evidence="2 5" id="KW-0349">Heme</keyword>
<dbReference type="PANTHER" id="PTHR47601">
    <property type="match status" value="1"/>
</dbReference>
<keyword evidence="3 5" id="KW-0479">Metal-binding</keyword>
<dbReference type="CDD" id="cd16378">
    <property type="entry name" value="CcmH_N"/>
    <property type="match status" value="1"/>
</dbReference>
<gene>
    <name evidence="8" type="ORF">OM076_35465</name>
</gene>
<dbReference type="RefSeq" id="WP_270044882.1">
    <property type="nucleotide sequence ID" value="NZ_JAPDOD010000049.1"/>
</dbReference>